<name>A0ABU6SKF5_9FABA</name>
<dbReference type="InterPro" id="IPR002182">
    <property type="entry name" value="NB-ARC"/>
</dbReference>
<keyword evidence="10" id="KW-1185">Reference proteome</keyword>
<dbReference type="Pfam" id="PF20160">
    <property type="entry name" value="C-JID"/>
    <property type="match status" value="1"/>
</dbReference>
<dbReference type="InterPro" id="IPR000157">
    <property type="entry name" value="TIR_dom"/>
</dbReference>
<dbReference type="SUPFAM" id="SSF52200">
    <property type="entry name" value="Toll/Interleukin receptor TIR domain"/>
    <property type="match status" value="1"/>
</dbReference>
<dbReference type="SUPFAM" id="SSF46785">
    <property type="entry name" value="Winged helix' DNA-binding domain"/>
    <property type="match status" value="1"/>
</dbReference>
<dbReference type="InterPro" id="IPR042197">
    <property type="entry name" value="Apaf_helical"/>
</dbReference>
<dbReference type="InterPro" id="IPR032675">
    <property type="entry name" value="LRR_dom_sf"/>
</dbReference>
<evidence type="ECO:0000256" key="4">
    <source>
        <dbReference type="ARBA" id="ARBA00022801"/>
    </source>
</evidence>
<keyword evidence="5" id="KW-0611">Plant defense</keyword>
<dbReference type="SUPFAM" id="SSF52540">
    <property type="entry name" value="P-loop containing nucleoside triphosphate hydrolases"/>
    <property type="match status" value="1"/>
</dbReference>
<evidence type="ECO:0000256" key="6">
    <source>
        <dbReference type="ARBA" id="ARBA00023027"/>
    </source>
</evidence>
<proteinExistence type="predicted"/>
<evidence type="ECO:0000313" key="9">
    <source>
        <dbReference type="EMBL" id="MED6136423.1"/>
    </source>
</evidence>
<gene>
    <name evidence="9" type="ORF">PIB30_056014</name>
</gene>
<dbReference type="Pfam" id="PF23282">
    <property type="entry name" value="WHD_ROQ1"/>
    <property type="match status" value="1"/>
</dbReference>
<dbReference type="InterPro" id="IPR036390">
    <property type="entry name" value="WH_DNA-bd_sf"/>
</dbReference>
<dbReference type="Gene3D" id="3.80.10.10">
    <property type="entry name" value="Ribonuclease Inhibitor"/>
    <property type="match status" value="2"/>
</dbReference>
<accession>A0ABU6SKF5</accession>
<dbReference type="Pfam" id="PF00931">
    <property type="entry name" value="NB-ARC"/>
    <property type="match status" value="1"/>
</dbReference>
<organism evidence="9 10">
    <name type="scientific">Stylosanthes scabra</name>
    <dbReference type="NCBI Taxonomy" id="79078"/>
    <lineage>
        <taxon>Eukaryota</taxon>
        <taxon>Viridiplantae</taxon>
        <taxon>Streptophyta</taxon>
        <taxon>Embryophyta</taxon>
        <taxon>Tracheophyta</taxon>
        <taxon>Spermatophyta</taxon>
        <taxon>Magnoliopsida</taxon>
        <taxon>eudicotyledons</taxon>
        <taxon>Gunneridae</taxon>
        <taxon>Pentapetalae</taxon>
        <taxon>rosids</taxon>
        <taxon>fabids</taxon>
        <taxon>Fabales</taxon>
        <taxon>Fabaceae</taxon>
        <taxon>Papilionoideae</taxon>
        <taxon>50 kb inversion clade</taxon>
        <taxon>dalbergioids sensu lato</taxon>
        <taxon>Dalbergieae</taxon>
        <taxon>Pterocarpus clade</taxon>
        <taxon>Stylosanthes</taxon>
    </lineage>
</organism>
<dbReference type="Gene3D" id="3.40.50.300">
    <property type="entry name" value="P-loop containing nucleotide triphosphate hydrolases"/>
    <property type="match status" value="1"/>
</dbReference>
<dbReference type="Gene3D" id="1.10.8.430">
    <property type="entry name" value="Helical domain of apoptotic protease-activating factors"/>
    <property type="match status" value="1"/>
</dbReference>
<evidence type="ECO:0000256" key="7">
    <source>
        <dbReference type="ARBA" id="ARBA00047304"/>
    </source>
</evidence>
<dbReference type="InterPro" id="IPR044974">
    <property type="entry name" value="Disease_R_plants"/>
</dbReference>
<keyword evidence="6" id="KW-0520">NAD</keyword>
<evidence type="ECO:0000256" key="1">
    <source>
        <dbReference type="ARBA" id="ARBA00011982"/>
    </source>
</evidence>
<reference evidence="9 10" key="1">
    <citation type="journal article" date="2023" name="Plants (Basel)">
        <title>Bridging the Gap: Combining Genomics and Transcriptomics Approaches to Understand Stylosanthes scabra, an Orphan Legume from the Brazilian Caatinga.</title>
        <authorList>
            <person name="Ferreira-Neto J.R.C."/>
            <person name="da Silva M.D."/>
            <person name="Binneck E."/>
            <person name="de Melo N.F."/>
            <person name="da Silva R.H."/>
            <person name="de Melo A.L.T.M."/>
            <person name="Pandolfi V."/>
            <person name="Bustamante F.O."/>
            <person name="Brasileiro-Vidal A.C."/>
            <person name="Benko-Iseppon A.M."/>
        </authorList>
    </citation>
    <scope>NUCLEOTIDE SEQUENCE [LARGE SCALE GENOMIC DNA]</scope>
    <source>
        <tissue evidence="9">Leaves</tissue>
    </source>
</reference>
<dbReference type="EMBL" id="JASCZI010060858">
    <property type="protein sequence ID" value="MED6136423.1"/>
    <property type="molecule type" value="Genomic_DNA"/>
</dbReference>
<dbReference type="EC" id="3.2.2.6" evidence="1"/>
<comment type="catalytic activity">
    <reaction evidence="7">
        <text>NAD(+) + H2O = ADP-D-ribose + nicotinamide + H(+)</text>
        <dbReference type="Rhea" id="RHEA:16301"/>
        <dbReference type="ChEBI" id="CHEBI:15377"/>
        <dbReference type="ChEBI" id="CHEBI:15378"/>
        <dbReference type="ChEBI" id="CHEBI:17154"/>
        <dbReference type="ChEBI" id="CHEBI:57540"/>
        <dbReference type="ChEBI" id="CHEBI:57967"/>
        <dbReference type="EC" id="3.2.2.6"/>
    </reaction>
    <physiologicalReaction direction="left-to-right" evidence="7">
        <dbReference type="Rhea" id="RHEA:16302"/>
    </physiologicalReaction>
</comment>
<feature type="domain" description="TIR" evidence="8">
    <location>
        <begin position="15"/>
        <end position="228"/>
    </location>
</feature>
<dbReference type="Proteomes" id="UP001341840">
    <property type="component" value="Unassembled WGS sequence"/>
</dbReference>
<dbReference type="Pfam" id="PF07725">
    <property type="entry name" value="LRR_3"/>
    <property type="match status" value="1"/>
</dbReference>
<evidence type="ECO:0000256" key="3">
    <source>
        <dbReference type="ARBA" id="ARBA00022737"/>
    </source>
</evidence>
<comment type="caution">
    <text evidence="9">The sequence shown here is derived from an EMBL/GenBank/DDBJ whole genome shotgun (WGS) entry which is preliminary data.</text>
</comment>
<dbReference type="InterPro" id="IPR035897">
    <property type="entry name" value="Toll_tir_struct_dom_sf"/>
</dbReference>
<evidence type="ECO:0000256" key="5">
    <source>
        <dbReference type="ARBA" id="ARBA00022821"/>
    </source>
</evidence>
<evidence type="ECO:0000259" key="8">
    <source>
        <dbReference type="PROSITE" id="PS50104"/>
    </source>
</evidence>
<keyword evidence="2" id="KW-0433">Leucine-rich repeat</keyword>
<dbReference type="InterPro" id="IPR058192">
    <property type="entry name" value="WHD_ROQ1-like"/>
</dbReference>
<keyword evidence="4" id="KW-0378">Hydrolase</keyword>
<dbReference type="PRINTS" id="PR00364">
    <property type="entry name" value="DISEASERSIST"/>
</dbReference>
<evidence type="ECO:0000313" key="10">
    <source>
        <dbReference type="Proteomes" id="UP001341840"/>
    </source>
</evidence>
<dbReference type="InterPro" id="IPR027417">
    <property type="entry name" value="P-loop_NTPase"/>
</dbReference>
<dbReference type="InterPro" id="IPR045344">
    <property type="entry name" value="C-JID"/>
</dbReference>
<sequence>MAWSASSSSSVASESKYDIFLSFRGADTRRGFLSHLIKALNRKQIETYVDYNLREGTQISDSLLTAIEQSEISLILFSQDYASSKWCLDELAKIIKCRKEKGQIAIPIFYDVDPSLVRHQRGSYHHALSHHQNTSSPEQLLIWKEALNEAANLSGLHSSNFGQVLSVSHYAFKLQLCFILIPYYFCAIRNCFYATVFFDADVYIFRVVNRMSDAALIDEIVKRVLQRLNEKCQGDLQGLVGMYESITELESLLCRESKAVVIVGLWGMGGIGKTTLASVVFNRVCHEFEGLCFLDNVREKVQKYGINHLKKELVSKLLDIKDVEKDVESFIMPIGITDFAKRRLRRRKVLLVLDDVSDSKQLEDLCGGHDWFGLRSRIMVTTRDKHVLNRADHIHEVKALDQDESLELFKLNAMKQNYMDTEQVELSMRVLNYAKGIPLALKIMGSFLCGKSMQEWRSQLLKLEKIPHVQIQNILRLSYNELDRHDRNIFLYLACFFKTVSEEQVTSLLDACGYSTAIGLKTLQDKALISIVSSEVTMHDLLREMGREVVREESPDDPGKHSRLWDSTDIYKVLKYDMGTETIESLTLDMSKIDVLSLHPCTFARMYKLKFLNVHSWDIEHRLCAPHGIESLSDELRFFHWEHYPSKSLPFSFCAENLVEIIMPSSQLEKLWEGVQNLVNLKLVDVNYSSHLVELPDFSKAPNLEEVNVSNCKSLQQVPLSVLSSQRLGYLFLNDCDKLSSFQHNIHHQSLKTLSFYSCINLREFSLEQLDDGTDKSVLSSPLERLKLDYCSILSLLPDNISMLSSLKDLSMCHSSVRSLLESIKHLSRLKYLNLSNCKRLQSIPELPSSILGLNAVNCTSLCTVFMAEPMKEEKFTFEFTNCVKLEKAAIQAIMANTYLRIQQAANACLPTAQQNNNYELRVHVCLPGSQVPGWFSYRTTETSMNVELVLLASSISRFQGFILCAVLPPREEKGLDPGSLKCSYCIERSDGPSLRGFSSWVIYDRAVDKESENVYLWYDRQFCIHMNMMMRRRKQSKGSDEDNVHKYKVLFDFDYCFQSTRIKECGVHPTYVSDTKSRRTEMVVTQVDENGGDLELLEEPLSSASKKFKHPGLNT</sequence>
<protein>
    <recommendedName>
        <fullName evidence="1">ADP-ribosyl cyclase/cyclic ADP-ribose hydrolase</fullName>
        <ecNumber evidence="1">3.2.2.6</ecNumber>
    </recommendedName>
</protein>
<dbReference type="SUPFAM" id="SSF52058">
    <property type="entry name" value="L domain-like"/>
    <property type="match status" value="1"/>
</dbReference>
<dbReference type="SMART" id="SM00255">
    <property type="entry name" value="TIR"/>
    <property type="match status" value="1"/>
</dbReference>
<dbReference type="PANTHER" id="PTHR11017:SF479">
    <property type="entry name" value="DISEASE RESISTANCE PROTEIN (TIR-NBS-LRR CLASS) FAMILY"/>
    <property type="match status" value="1"/>
</dbReference>
<dbReference type="InterPro" id="IPR011713">
    <property type="entry name" value="Leu-rich_rpt_3"/>
</dbReference>
<keyword evidence="3" id="KW-0677">Repeat</keyword>
<evidence type="ECO:0000256" key="2">
    <source>
        <dbReference type="ARBA" id="ARBA00022614"/>
    </source>
</evidence>
<dbReference type="PROSITE" id="PS50104">
    <property type="entry name" value="TIR"/>
    <property type="match status" value="1"/>
</dbReference>
<dbReference type="Gene3D" id="3.40.50.10140">
    <property type="entry name" value="Toll/interleukin-1 receptor homology (TIR) domain"/>
    <property type="match status" value="1"/>
</dbReference>
<dbReference type="Pfam" id="PF01582">
    <property type="entry name" value="TIR"/>
    <property type="match status" value="1"/>
</dbReference>
<dbReference type="PANTHER" id="PTHR11017">
    <property type="entry name" value="LEUCINE-RICH REPEAT-CONTAINING PROTEIN"/>
    <property type="match status" value="1"/>
</dbReference>